<keyword evidence="3" id="KW-0274">FAD</keyword>
<dbReference type="InterPro" id="IPR006094">
    <property type="entry name" value="Oxid_FAD_bind_N"/>
</dbReference>
<name>A0A9P4H5Z9_9PLEO</name>
<dbReference type="Gene3D" id="3.30.465.10">
    <property type="match status" value="1"/>
</dbReference>
<organism evidence="6 7">
    <name type="scientific">Setomelanomma holmii</name>
    <dbReference type="NCBI Taxonomy" id="210430"/>
    <lineage>
        <taxon>Eukaryota</taxon>
        <taxon>Fungi</taxon>
        <taxon>Dikarya</taxon>
        <taxon>Ascomycota</taxon>
        <taxon>Pezizomycotina</taxon>
        <taxon>Dothideomycetes</taxon>
        <taxon>Pleosporomycetidae</taxon>
        <taxon>Pleosporales</taxon>
        <taxon>Pleosporineae</taxon>
        <taxon>Phaeosphaeriaceae</taxon>
        <taxon>Setomelanomma</taxon>
    </lineage>
</organism>
<evidence type="ECO:0000259" key="5">
    <source>
        <dbReference type="PROSITE" id="PS51387"/>
    </source>
</evidence>
<evidence type="ECO:0000256" key="3">
    <source>
        <dbReference type="ARBA" id="ARBA00022827"/>
    </source>
</evidence>
<keyword evidence="7" id="KW-1185">Reference proteome</keyword>
<dbReference type="AlphaFoldDB" id="A0A9P4H5Z9"/>
<dbReference type="PANTHER" id="PTHR42973:SF22">
    <property type="entry name" value="FAD-BINDING PCMH-TYPE DOMAIN-CONTAINING PROTEIN-RELATED"/>
    <property type="match status" value="1"/>
</dbReference>
<proteinExistence type="inferred from homology"/>
<gene>
    <name evidence="6" type="ORF">EK21DRAFT_102281</name>
</gene>
<keyword evidence="2" id="KW-0285">Flavoprotein</keyword>
<dbReference type="GO" id="GO:0016491">
    <property type="term" value="F:oxidoreductase activity"/>
    <property type="evidence" value="ECO:0007669"/>
    <property type="project" value="UniProtKB-KW"/>
</dbReference>
<evidence type="ECO:0000256" key="2">
    <source>
        <dbReference type="ARBA" id="ARBA00022630"/>
    </source>
</evidence>
<dbReference type="InterPro" id="IPR016169">
    <property type="entry name" value="FAD-bd_PCMH_sub2"/>
</dbReference>
<protein>
    <submittedName>
        <fullName evidence="6">FAD-binding domain-containing protein</fullName>
    </submittedName>
</protein>
<dbReference type="OrthoDB" id="2151789at2759"/>
<sequence>MALATSCCAQLSAVPNLNVALPNSAAYNATEHDYWSLQEASLVPSCIAKPTCAADVASIVAKLVTNNCHFAIKGRGHSPAAGFANIDHGITIDMTGLSTITVNSDHSVASVGAGASWLDVYASLDPLNKTVAGGRNGAVGVGGLTLGGGISYFSPQVGWTCDTVVNFEIVRNVFSAFVDIANAPNYDVHASLVTSLAYSATSKSWSLSSTPIYTQPVINPPVYKDLFAIPNITNTMHITPLHTLANETATPQINFLFYTSTFGPSTALLENIFELANSTFYDSPNGVTWLVTFEPLPTAITSRGAGQNVLGTSSADGNSVVLLLTGVWSASNATAIVNEKGATFLKGVDAAAEKMGLGRRFKYANYANPKQDVVGSYGEENEEFLEGVLAKYDPGQKWRGLVSGGFKTQT</sequence>
<dbReference type="Proteomes" id="UP000799777">
    <property type="component" value="Unassembled WGS sequence"/>
</dbReference>
<dbReference type="PROSITE" id="PS51387">
    <property type="entry name" value="FAD_PCMH"/>
    <property type="match status" value="1"/>
</dbReference>
<evidence type="ECO:0000256" key="4">
    <source>
        <dbReference type="ARBA" id="ARBA00023002"/>
    </source>
</evidence>
<dbReference type="InterPro" id="IPR050416">
    <property type="entry name" value="FAD-linked_Oxidoreductase"/>
</dbReference>
<dbReference type="GO" id="GO:0071949">
    <property type="term" value="F:FAD binding"/>
    <property type="evidence" value="ECO:0007669"/>
    <property type="project" value="InterPro"/>
</dbReference>
<reference evidence="6" key="1">
    <citation type="journal article" date="2020" name="Stud. Mycol.">
        <title>101 Dothideomycetes genomes: a test case for predicting lifestyles and emergence of pathogens.</title>
        <authorList>
            <person name="Haridas S."/>
            <person name="Albert R."/>
            <person name="Binder M."/>
            <person name="Bloem J."/>
            <person name="Labutti K."/>
            <person name="Salamov A."/>
            <person name="Andreopoulos B."/>
            <person name="Baker S."/>
            <person name="Barry K."/>
            <person name="Bills G."/>
            <person name="Bluhm B."/>
            <person name="Cannon C."/>
            <person name="Castanera R."/>
            <person name="Culley D."/>
            <person name="Daum C."/>
            <person name="Ezra D."/>
            <person name="Gonzalez J."/>
            <person name="Henrissat B."/>
            <person name="Kuo A."/>
            <person name="Liang C."/>
            <person name="Lipzen A."/>
            <person name="Lutzoni F."/>
            <person name="Magnuson J."/>
            <person name="Mondo S."/>
            <person name="Nolan M."/>
            <person name="Ohm R."/>
            <person name="Pangilinan J."/>
            <person name="Park H.-J."/>
            <person name="Ramirez L."/>
            <person name="Alfaro M."/>
            <person name="Sun H."/>
            <person name="Tritt A."/>
            <person name="Yoshinaga Y."/>
            <person name="Zwiers L.-H."/>
            <person name="Turgeon B."/>
            <person name="Goodwin S."/>
            <person name="Spatafora J."/>
            <person name="Crous P."/>
            <person name="Grigoriev I."/>
        </authorList>
    </citation>
    <scope>NUCLEOTIDE SEQUENCE</scope>
    <source>
        <strain evidence="6">CBS 110217</strain>
    </source>
</reference>
<dbReference type="InterPro" id="IPR016166">
    <property type="entry name" value="FAD-bd_PCMH"/>
</dbReference>
<comment type="caution">
    <text evidence="6">The sequence shown here is derived from an EMBL/GenBank/DDBJ whole genome shotgun (WGS) entry which is preliminary data.</text>
</comment>
<comment type="similarity">
    <text evidence="1">Belongs to the oxygen-dependent FAD-linked oxidoreductase family.</text>
</comment>
<dbReference type="Pfam" id="PF01565">
    <property type="entry name" value="FAD_binding_4"/>
    <property type="match status" value="1"/>
</dbReference>
<dbReference type="PANTHER" id="PTHR42973">
    <property type="entry name" value="BINDING OXIDOREDUCTASE, PUTATIVE (AFU_ORTHOLOGUE AFUA_1G17690)-RELATED"/>
    <property type="match status" value="1"/>
</dbReference>
<keyword evidence="4" id="KW-0560">Oxidoreductase</keyword>
<accession>A0A9P4H5Z9</accession>
<dbReference type="InterPro" id="IPR036318">
    <property type="entry name" value="FAD-bd_PCMH-like_sf"/>
</dbReference>
<evidence type="ECO:0000256" key="1">
    <source>
        <dbReference type="ARBA" id="ARBA00005466"/>
    </source>
</evidence>
<dbReference type="EMBL" id="ML978221">
    <property type="protein sequence ID" value="KAF2027834.1"/>
    <property type="molecule type" value="Genomic_DNA"/>
</dbReference>
<evidence type="ECO:0000313" key="7">
    <source>
        <dbReference type="Proteomes" id="UP000799777"/>
    </source>
</evidence>
<feature type="domain" description="FAD-binding PCMH-type" evidence="5">
    <location>
        <begin position="40"/>
        <end position="212"/>
    </location>
</feature>
<dbReference type="SUPFAM" id="SSF56176">
    <property type="entry name" value="FAD-binding/transporter-associated domain-like"/>
    <property type="match status" value="1"/>
</dbReference>
<evidence type="ECO:0000313" key="6">
    <source>
        <dbReference type="EMBL" id="KAF2027834.1"/>
    </source>
</evidence>